<evidence type="ECO:0000256" key="1">
    <source>
        <dbReference type="SAM" id="MobiDB-lite"/>
    </source>
</evidence>
<feature type="compositionally biased region" description="Polar residues" evidence="1">
    <location>
        <begin position="101"/>
        <end position="111"/>
    </location>
</feature>
<sequence length="111" mass="11165">MSSSKVSAAAAVASVSPACVDVVAAAAAAAGAAAAAAAAAADTQQIAASLQEAGSRITRGRERGEGTEGQKKRPSSSEAKAELRRHLKQQQKETHEAPHKLSSSSNRQTAT</sequence>
<dbReference type="EMBL" id="HG686180">
    <property type="protein sequence ID" value="CDJ34172.1"/>
    <property type="molecule type" value="Genomic_DNA"/>
</dbReference>
<reference evidence="2" key="1">
    <citation type="submission" date="2013-10" db="EMBL/GenBank/DDBJ databases">
        <title>Genomic analysis of the causative agents of coccidiosis in chickens.</title>
        <authorList>
            <person name="Reid A.J."/>
            <person name="Blake D."/>
            <person name="Billington K."/>
            <person name="Browne H."/>
            <person name="Dunn M."/>
            <person name="Hung S."/>
            <person name="Kawahara F."/>
            <person name="Miranda-Saavedra D."/>
            <person name="Mourier T."/>
            <person name="Nagra H."/>
            <person name="Otto T.D."/>
            <person name="Rawlings N."/>
            <person name="Sanchez A."/>
            <person name="Sanders M."/>
            <person name="Subramaniam C."/>
            <person name="Tay Y."/>
            <person name="Dear P."/>
            <person name="Doerig C."/>
            <person name="Gruber A."/>
            <person name="Parkinson J."/>
            <person name="Shirley M."/>
            <person name="Wan K.L."/>
            <person name="Berriman M."/>
            <person name="Tomley F."/>
            <person name="Pain A."/>
        </authorList>
    </citation>
    <scope>NUCLEOTIDE SEQUENCE [LARGE SCALE GENOMIC DNA]</scope>
    <source>
        <strain evidence="2">Houghton</strain>
    </source>
</reference>
<reference evidence="2" key="2">
    <citation type="submission" date="2013-10" db="EMBL/GenBank/DDBJ databases">
        <authorList>
            <person name="Aslett M."/>
        </authorList>
    </citation>
    <scope>NUCLEOTIDE SEQUENCE [LARGE SCALE GENOMIC DNA]</scope>
    <source>
        <strain evidence="2">Houghton</strain>
    </source>
</reference>
<dbReference type="RefSeq" id="XP_013356735.1">
    <property type="nucleotide sequence ID" value="XM_013501281.1"/>
</dbReference>
<evidence type="ECO:0000313" key="3">
    <source>
        <dbReference type="Proteomes" id="UP000030744"/>
    </source>
</evidence>
<accession>U6KD39</accession>
<name>U6KD39_9EIME</name>
<organism evidence="2 3">
    <name type="scientific">Eimeria mitis</name>
    <dbReference type="NCBI Taxonomy" id="44415"/>
    <lineage>
        <taxon>Eukaryota</taxon>
        <taxon>Sar</taxon>
        <taxon>Alveolata</taxon>
        <taxon>Apicomplexa</taxon>
        <taxon>Conoidasida</taxon>
        <taxon>Coccidia</taxon>
        <taxon>Eucoccidiorida</taxon>
        <taxon>Eimeriorina</taxon>
        <taxon>Eimeriidae</taxon>
        <taxon>Eimeria</taxon>
    </lineage>
</organism>
<protein>
    <submittedName>
        <fullName evidence="2">Uncharacterized protein</fullName>
    </submittedName>
</protein>
<feature type="region of interest" description="Disordered" evidence="1">
    <location>
        <begin position="52"/>
        <end position="111"/>
    </location>
</feature>
<feature type="compositionally biased region" description="Basic and acidic residues" evidence="1">
    <location>
        <begin position="59"/>
        <end position="71"/>
    </location>
</feature>
<gene>
    <name evidence="2" type="ORF">EMH_0088260</name>
</gene>
<proteinExistence type="predicted"/>
<dbReference type="Proteomes" id="UP000030744">
    <property type="component" value="Unassembled WGS sequence"/>
</dbReference>
<evidence type="ECO:0000313" key="2">
    <source>
        <dbReference type="EMBL" id="CDJ34172.1"/>
    </source>
</evidence>
<dbReference type="AlphaFoldDB" id="U6KD39"/>
<keyword evidence="3" id="KW-1185">Reference proteome</keyword>
<dbReference type="VEuPathDB" id="ToxoDB:EMH_0088260"/>
<dbReference type="GeneID" id="25383110"/>
<feature type="compositionally biased region" description="Basic and acidic residues" evidence="1">
    <location>
        <begin position="79"/>
        <end position="99"/>
    </location>
</feature>